<organism evidence="14 15">
    <name type="scientific">Haloechinothrix salitolerans</name>
    <dbReference type="NCBI Taxonomy" id="926830"/>
    <lineage>
        <taxon>Bacteria</taxon>
        <taxon>Bacillati</taxon>
        <taxon>Actinomycetota</taxon>
        <taxon>Actinomycetes</taxon>
        <taxon>Pseudonocardiales</taxon>
        <taxon>Pseudonocardiaceae</taxon>
        <taxon>Haloechinothrix</taxon>
    </lineage>
</organism>
<evidence type="ECO:0000256" key="7">
    <source>
        <dbReference type="ARBA" id="ARBA00022798"/>
    </source>
</evidence>
<evidence type="ECO:0000256" key="4">
    <source>
        <dbReference type="ARBA" id="ARBA00013244"/>
    </source>
</evidence>
<comment type="pathway">
    <text evidence="1 11">Glycerolipid metabolism; triacylglycerol biosynthesis.</text>
</comment>
<evidence type="ECO:0000256" key="2">
    <source>
        <dbReference type="ARBA" id="ARBA00005189"/>
    </source>
</evidence>
<dbReference type="GO" id="GO:0016746">
    <property type="term" value="F:acyltransferase activity"/>
    <property type="evidence" value="ECO:0007669"/>
    <property type="project" value="UniProtKB-KW"/>
</dbReference>
<protein>
    <recommendedName>
        <fullName evidence="4 11">Diacylglycerol O-acyltransferase</fullName>
        <ecNumber evidence="4 11">2.3.1.20</ecNumber>
    </recommendedName>
</protein>
<dbReference type="EC" id="2.3.1.20" evidence="4 11"/>
<keyword evidence="7 11" id="KW-0319">Glycerol metabolism</keyword>
<dbReference type="PANTHER" id="PTHR31650">
    <property type="entry name" value="O-ACYLTRANSFERASE (WSD1-LIKE) FAMILY PROTEIN"/>
    <property type="match status" value="1"/>
</dbReference>
<evidence type="ECO:0000256" key="6">
    <source>
        <dbReference type="ARBA" id="ARBA00022679"/>
    </source>
</evidence>
<dbReference type="InterPro" id="IPR045034">
    <property type="entry name" value="O-acyltransferase_WSD1-like"/>
</dbReference>
<dbReference type="InterPro" id="IPR009721">
    <property type="entry name" value="O-acyltransferase_WSD1_C"/>
</dbReference>
<feature type="domain" description="O-acyltransferase WSD1-like N-terminal" evidence="12">
    <location>
        <begin position="7"/>
        <end position="261"/>
    </location>
</feature>
<accession>A0ABW2BX81</accession>
<evidence type="ECO:0000256" key="1">
    <source>
        <dbReference type="ARBA" id="ARBA00004771"/>
    </source>
</evidence>
<evidence type="ECO:0000256" key="11">
    <source>
        <dbReference type="RuleBase" id="RU361241"/>
    </source>
</evidence>
<dbReference type="Proteomes" id="UP001596337">
    <property type="component" value="Unassembled WGS sequence"/>
</dbReference>
<keyword evidence="9 11" id="KW-0012">Acyltransferase</keyword>
<keyword evidence="15" id="KW-1185">Reference proteome</keyword>
<comment type="catalytic activity">
    <reaction evidence="10 11">
        <text>an acyl-CoA + a 1,2-diacyl-sn-glycerol = a triacyl-sn-glycerol + CoA</text>
        <dbReference type="Rhea" id="RHEA:10868"/>
        <dbReference type="ChEBI" id="CHEBI:17815"/>
        <dbReference type="ChEBI" id="CHEBI:57287"/>
        <dbReference type="ChEBI" id="CHEBI:58342"/>
        <dbReference type="ChEBI" id="CHEBI:64615"/>
        <dbReference type="EC" id="2.3.1.20"/>
    </reaction>
</comment>
<evidence type="ECO:0000256" key="8">
    <source>
        <dbReference type="ARBA" id="ARBA00023098"/>
    </source>
</evidence>
<keyword evidence="6 11" id="KW-0808">Transferase</keyword>
<evidence type="ECO:0000259" key="12">
    <source>
        <dbReference type="Pfam" id="PF03007"/>
    </source>
</evidence>
<evidence type="ECO:0000256" key="9">
    <source>
        <dbReference type="ARBA" id="ARBA00023315"/>
    </source>
</evidence>
<dbReference type="Pfam" id="PF03007">
    <property type="entry name" value="WS_DGAT_cat"/>
    <property type="match status" value="1"/>
</dbReference>
<dbReference type="RefSeq" id="WP_345401193.1">
    <property type="nucleotide sequence ID" value="NZ_BAABLA010000104.1"/>
</dbReference>
<evidence type="ECO:0000313" key="15">
    <source>
        <dbReference type="Proteomes" id="UP001596337"/>
    </source>
</evidence>
<evidence type="ECO:0000256" key="10">
    <source>
        <dbReference type="ARBA" id="ARBA00048109"/>
    </source>
</evidence>
<gene>
    <name evidence="14" type="ORF">ACFQGD_10820</name>
</gene>
<dbReference type="InterPro" id="IPR014292">
    <property type="entry name" value="Acyl_transf_WS/DGAT"/>
</dbReference>
<reference evidence="15" key="1">
    <citation type="journal article" date="2019" name="Int. J. Syst. Evol. Microbiol.">
        <title>The Global Catalogue of Microorganisms (GCM) 10K type strain sequencing project: providing services to taxonomists for standard genome sequencing and annotation.</title>
        <authorList>
            <consortium name="The Broad Institute Genomics Platform"/>
            <consortium name="The Broad Institute Genome Sequencing Center for Infectious Disease"/>
            <person name="Wu L."/>
            <person name="Ma J."/>
        </authorList>
    </citation>
    <scope>NUCLEOTIDE SEQUENCE [LARGE SCALE GENOMIC DNA]</scope>
    <source>
        <strain evidence="15">KCTC 32255</strain>
    </source>
</reference>
<keyword evidence="5 11" id="KW-0444">Lipid biosynthesis</keyword>
<dbReference type="NCBIfam" id="TIGR02946">
    <property type="entry name" value="acyl_WS_DGAT"/>
    <property type="match status" value="1"/>
</dbReference>
<feature type="domain" description="O-acyltransferase WSD1 C-terminal" evidence="13">
    <location>
        <begin position="302"/>
        <end position="447"/>
    </location>
</feature>
<evidence type="ECO:0000259" key="13">
    <source>
        <dbReference type="Pfam" id="PF06974"/>
    </source>
</evidence>
<sequence>MQLMPITDSMFLLMESREHPMHVGGLQLFTKPDGAGDDYVESIYRDLIERAEVARLFRKRPMSPVNTLGQAFWAEDTELDISYHVRRSALPTPGRIRELLELTSRWHGTLLDRHRPLWETHFVEGLSDNRFAIYTKVHHALLDGVSALRLMQNALSDDPSARDMRAPWELRPGKKRPKTGGGSLLQRVTGLAGDFAGFGPTAVRALTEAAREHSVPLPMQAPRTMFNVSIGGARRFAAQSWPIESFRRIGKATNTTVNDVVLATCSGALRDYLIEHRALPDASLTAMVPVSLRSSEAAADGGNAIGAILCDLATNEQDPARRLARIAASMSGGKKLFAGLSPLQILLLSALNVSPLGLSPIPGVADHTRPAFNLVISNVPGPKGPTYFNGARLDGVYPASICLDGQAVNITLTSNNDMLDFGITGCRNSVPHLQRMLLHLDTALSELTAAAGIS</sequence>
<dbReference type="PANTHER" id="PTHR31650:SF1">
    <property type="entry name" value="WAX ESTER SYNTHASE_DIACYLGLYCEROL ACYLTRANSFERASE 4-RELATED"/>
    <property type="match status" value="1"/>
</dbReference>
<evidence type="ECO:0000313" key="14">
    <source>
        <dbReference type="EMBL" id="MFC6867642.1"/>
    </source>
</evidence>
<comment type="caution">
    <text evidence="14">The sequence shown here is derived from an EMBL/GenBank/DDBJ whole genome shotgun (WGS) entry which is preliminary data.</text>
</comment>
<comment type="similarity">
    <text evidence="3 11">Belongs to the long-chain O-acyltransferase family.</text>
</comment>
<dbReference type="Pfam" id="PF06974">
    <property type="entry name" value="WS_DGAT_C"/>
    <property type="match status" value="1"/>
</dbReference>
<dbReference type="SUPFAM" id="SSF52777">
    <property type="entry name" value="CoA-dependent acyltransferases"/>
    <property type="match status" value="2"/>
</dbReference>
<comment type="pathway">
    <text evidence="2">Lipid metabolism.</text>
</comment>
<keyword evidence="8 11" id="KW-0443">Lipid metabolism</keyword>
<dbReference type="InterPro" id="IPR004255">
    <property type="entry name" value="O-acyltransferase_WSD1_N"/>
</dbReference>
<name>A0ABW2BX81_9PSEU</name>
<evidence type="ECO:0000256" key="5">
    <source>
        <dbReference type="ARBA" id="ARBA00022516"/>
    </source>
</evidence>
<proteinExistence type="inferred from homology"/>
<dbReference type="EMBL" id="JBHSXX010000001">
    <property type="protein sequence ID" value="MFC6867642.1"/>
    <property type="molecule type" value="Genomic_DNA"/>
</dbReference>
<evidence type="ECO:0000256" key="3">
    <source>
        <dbReference type="ARBA" id="ARBA00009587"/>
    </source>
</evidence>